<protein>
    <submittedName>
        <fullName evidence="2">Carboxypeptidase regulatory-like domain-containing protein</fullName>
    </submittedName>
</protein>
<keyword evidence="2" id="KW-0378">Hydrolase</keyword>
<dbReference type="AlphaFoldDB" id="A0A345YEM9"/>
<dbReference type="SUPFAM" id="SSF49464">
    <property type="entry name" value="Carboxypeptidase regulatory domain-like"/>
    <property type="match status" value="1"/>
</dbReference>
<organism evidence="2 3">
    <name type="scientific">Erythrobacter aureus</name>
    <dbReference type="NCBI Taxonomy" id="2182384"/>
    <lineage>
        <taxon>Bacteria</taxon>
        <taxon>Pseudomonadati</taxon>
        <taxon>Pseudomonadota</taxon>
        <taxon>Alphaproteobacteria</taxon>
        <taxon>Sphingomonadales</taxon>
        <taxon>Erythrobacteraceae</taxon>
        <taxon>Erythrobacter/Porphyrobacter group</taxon>
        <taxon>Erythrobacter</taxon>
    </lineage>
</organism>
<dbReference type="KEGG" id="err:DVR09_08565"/>
<gene>
    <name evidence="2" type="ORF">DVR09_08565</name>
</gene>
<dbReference type="RefSeq" id="WP_115416562.1">
    <property type="nucleotide sequence ID" value="NZ_CP031357.1"/>
</dbReference>
<keyword evidence="2" id="KW-0121">Carboxypeptidase</keyword>
<accession>A0A345YEM9</accession>
<evidence type="ECO:0000313" key="3">
    <source>
        <dbReference type="Proteomes" id="UP000254508"/>
    </source>
</evidence>
<dbReference type="Proteomes" id="UP000254508">
    <property type="component" value="Chromosome"/>
</dbReference>
<evidence type="ECO:0000313" key="2">
    <source>
        <dbReference type="EMBL" id="AXK42381.1"/>
    </source>
</evidence>
<reference evidence="3" key="1">
    <citation type="submission" date="2018-07" db="EMBL/GenBank/DDBJ databases">
        <title>Genome sequence of Erythrobacter strain YH-07, an antagonistic bacterium isolated from Yellow Sea.</title>
        <authorList>
            <person name="Tang T."/>
            <person name="Liu Q."/>
            <person name="Sun X."/>
        </authorList>
    </citation>
    <scope>NUCLEOTIDE SEQUENCE [LARGE SCALE GENOMIC DNA]</scope>
    <source>
        <strain evidence="3">YH-07</strain>
    </source>
</reference>
<evidence type="ECO:0000256" key="1">
    <source>
        <dbReference type="SAM" id="SignalP"/>
    </source>
</evidence>
<keyword evidence="2" id="KW-0645">Protease</keyword>
<name>A0A345YEM9_9SPHN</name>
<dbReference type="GO" id="GO:0004180">
    <property type="term" value="F:carboxypeptidase activity"/>
    <property type="evidence" value="ECO:0007669"/>
    <property type="project" value="UniProtKB-KW"/>
</dbReference>
<proteinExistence type="predicted"/>
<dbReference type="EMBL" id="CP031357">
    <property type="protein sequence ID" value="AXK42381.1"/>
    <property type="molecule type" value="Genomic_DNA"/>
</dbReference>
<keyword evidence="1" id="KW-0732">Signal</keyword>
<keyword evidence="3" id="KW-1185">Reference proteome</keyword>
<dbReference type="OrthoDB" id="1075473at2"/>
<feature type="chain" id="PRO_5016666200" evidence="1">
    <location>
        <begin position="21"/>
        <end position="406"/>
    </location>
</feature>
<sequence length="406" mass="43610">MIARVLWGLSLLSVPQYARAAEDCPEDQVCGIVVDSDEKPLAFAEVEITFEAEAIFALTDESGTFVVPRDAAGEPTLVTVSLIGFQSLSVDFAEFEARDARLILDRATDGTATEDNSIIVTARARSRPFANRELTTLDIVSDPLASADVLLAVSGLAISTNVNNSADLQLRGGAVGLSRTYFNDVPLYEVVRGNSVDQTTRLFSIFDPRILSNVEAYPTNPPTYLANSAAGALRALPQYDASETTSVLVGLSGIKVTSLQPVLKDGTAQLYASIEDVAPLIEINPELADIITSSSTQSLGATISLPIENGGEVTLFAALDLEDGEFPLRILNQSGQSTNDRLRAYGVICSAPNSTTVQDWHTSVSICAPRVLRTLASAMPHCRRQFRRLNGRTLTILQPMRFSQAA</sequence>
<feature type="signal peptide" evidence="1">
    <location>
        <begin position="1"/>
        <end position="20"/>
    </location>
</feature>
<dbReference type="InterPro" id="IPR008969">
    <property type="entry name" value="CarboxyPept-like_regulatory"/>
</dbReference>